<organism evidence="2 3">
    <name type="scientific">Candidozyma auris</name>
    <name type="common">Yeast</name>
    <name type="synonym">Candida auris</name>
    <dbReference type="NCBI Taxonomy" id="498019"/>
    <lineage>
        <taxon>Eukaryota</taxon>
        <taxon>Fungi</taxon>
        <taxon>Dikarya</taxon>
        <taxon>Ascomycota</taxon>
        <taxon>Saccharomycotina</taxon>
        <taxon>Pichiomycetes</taxon>
        <taxon>Metschnikowiaceae</taxon>
        <taxon>Candidozyma</taxon>
    </lineage>
</organism>
<proteinExistence type="predicted"/>
<dbReference type="EMBL" id="LGST01000006">
    <property type="protein sequence ID" value="KNE02075.1"/>
    <property type="molecule type" value="Genomic_DNA"/>
</dbReference>
<name>A0A0L0P780_CANAR</name>
<dbReference type="AlphaFoldDB" id="A0A0L0P780"/>
<dbReference type="Proteomes" id="UP000037122">
    <property type="component" value="Unassembled WGS sequence"/>
</dbReference>
<keyword evidence="1" id="KW-0732">Signal</keyword>
<sequence>MLVPFLVSVLAAFVAYVRWGLGISEEPSIAQIEALRTYVADLFAVKQPIRIRFHDTGFRFPDLVLATQRQLDYQLAKLGIPYRYPLIDELPKHIPRFGFNKTSTQSTRVFTLTDGAISATDAVEDAEEMDISVTPPPDFSLDMALGGNVGVWLDLVRFRAMMTYNLESVHANDLPFYLAQTILDHLCEVDVKLYDMRHNISFDDYVPKLTVNIVAAEDGALKESTVVEDAIEELLLKHLEVIKPFVNVTPRLYTIDVTKNRIPRTIMKNTTDQITFVFLTTLKGFLNQVDGASVYHLLPDKPKTNLGDAYGTEYIEAQKLNESPRINITNFLFSVFGEIEERTGLREKCSNKHLEVFFTTKLLTIKGIEKALKLIKNDPNEANLLTFWEVCKLVDLILSEREHNWSSHLKHIHEIIKKVTGTK</sequence>
<dbReference type="VEuPathDB" id="FungiDB:CJJ09_000265"/>
<evidence type="ECO:0000313" key="3">
    <source>
        <dbReference type="Proteomes" id="UP000037122"/>
    </source>
</evidence>
<dbReference type="VEuPathDB" id="FungiDB:CJI96_0002374"/>
<evidence type="ECO:0000313" key="2">
    <source>
        <dbReference type="EMBL" id="KNE02075.1"/>
    </source>
</evidence>
<dbReference type="VEuPathDB" id="FungiDB:CJJ07_003808"/>
<evidence type="ECO:0000256" key="1">
    <source>
        <dbReference type="SAM" id="SignalP"/>
    </source>
</evidence>
<feature type="signal peptide" evidence="1">
    <location>
        <begin position="1"/>
        <end position="22"/>
    </location>
</feature>
<reference evidence="3" key="1">
    <citation type="journal article" date="2015" name="BMC Genomics">
        <title>Draft genome of a commonly misdiagnosed multidrug resistant pathogen Candida auris.</title>
        <authorList>
            <person name="Chatterjee S."/>
            <person name="Alampalli S.V."/>
            <person name="Nageshan R.K."/>
            <person name="Chettiar S.T."/>
            <person name="Joshi S."/>
            <person name="Tatu U.S."/>
        </authorList>
    </citation>
    <scope>NUCLEOTIDE SEQUENCE [LARGE SCALE GENOMIC DNA]</scope>
    <source>
        <strain evidence="3">6684</strain>
    </source>
</reference>
<protein>
    <submittedName>
        <fullName evidence="2">Uncharacterized protein</fullName>
    </submittedName>
</protein>
<accession>A0A0L0P780</accession>
<dbReference type="VEuPathDB" id="FungiDB:B9J08_003843"/>
<comment type="caution">
    <text evidence="2">The sequence shown here is derived from an EMBL/GenBank/DDBJ whole genome shotgun (WGS) entry which is preliminary data.</text>
</comment>
<dbReference type="VEuPathDB" id="FungiDB:QG37_00755"/>
<dbReference type="VEuPathDB" id="FungiDB:CJI97_003916"/>
<gene>
    <name evidence="2" type="ORF">QG37_00755</name>
</gene>
<feature type="chain" id="PRO_5005545591" evidence="1">
    <location>
        <begin position="23"/>
        <end position="423"/>
    </location>
</feature>